<dbReference type="SUPFAM" id="SSF51905">
    <property type="entry name" value="FAD/NAD(P)-binding domain"/>
    <property type="match status" value="2"/>
</dbReference>
<evidence type="ECO:0000259" key="1">
    <source>
        <dbReference type="Pfam" id="PF07992"/>
    </source>
</evidence>
<dbReference type="OrthoDB" id="38899at2157"/>
<dbReference type="InterPro" id="IPR036188">
    <property type="entry name" value="FAD/NAD-bd_sf"/>
</dbReference>
<dbReference type="EMBL" id="LT841358">
    <property type="protein sequence ID" value="SMH72082.1"/>
    <property type="molecule type" value="Genomic_DNA"/>
</dbReference>
<evidence type="ECO:0000313" key="2">
    <source>
        <dbReference type="EMBL" id="SMH72082.1"/>
    </source>
</evidence>
<dbReference type="PANTHER" id="PTHR43755:SF1">
    <property type="entry name" value="FAD-DEPENDENT PYRIDINE NUCLEOTIDE-DISULPHIDE OXIDOREDUCTASE"/>
    <property type="match status" value="1"/>
</dbReference>
<name>A0A2H1FHC2_9ARCH</name>
<protein>
    <submittedName>
        <fullName evidence="2">FAD-dependent pyridine nucleotide-disulphide oxidoreductase</fullName>
    </submittedName>
</protein>
<gene>
    <name evidence="2" type="ORF">NCS_11894</name>
</gene>
<dbReference type="PANTHER" id="PTHR43755">
    <property type="match status" value="1"/>
</dbReference>
<dbReference type="PRINTS" id="PR00368">
    <property type="entry name" value="FADPNR"/>
</dbReference>
<keyword evidence="3" id="KW-1185">Reference proteome</keyword>
<dbReference type="Proteomes" id="UP000230607">
    <property type="component" value="Chromosome 1"/>
</dbReference>
<proteinExistence type="predicted"/>
<dbReference type="InterPro" id="IPR052541">
    <property type="entry name" value="SQRD"/>
</dbReference>
<accession>A0A2H1FHC2</accession>
<dbReference type="Gene3D" id="3.50.50.60">
    <property type="entry name" value="FAD/NAD(P)-binding domain"/>
    <property type="match status" value="2"/>
</dbReference>
<dbReference type="InterPro" id="IPR023753">
    <property type="entry name" value="FAD/NAD-binding_dom"/>
</dbReference>
<reference evidence="3" key="1">
    <citation type="submission" date="2017-03" db="EMBL/GenBank/DDBJ databases">
        <authorList>
            <person name="Herbold C."/>
        </authorList>
    </citation>
    <scope>NUCLEOTIDE SEQUENCE [LARGE SCALE GENOMIC DNA]</scope>
</reference>
<sequence>MTLRPINIVILGGGFGGLAAANELRENLTQDTRITVIDKKDWFMMDLVKLWIINGTREFESSKRPLENVTKKGIEFVNEDILKIDPINRSVRTKYRQFHYDYLIIALGVELAPEQIPGLKENSFVLYDINDVPKIRDTLRQVKSGKIVMAITGLPYKCPPAPFEAALLIRSVLEETGASDSVQMDFYSPTPITLPAGGPDVSEKIFQILKSKKIEFHGNHKTIAVEPNKIKFENGETSFDILISIPPHKAPSVVIESGFAEYGKFVAVDKTCKTKYDHVYAIGDVNQIMVTEKIAVPKAGIFAESEGVTVARNIVAQIKNEFESAVFDGKGGCFLETGKGTAGYIQVDMFATPDPLTQLKSSSTEHFAEKEKFEQERLKKWL</sequence>
<evidence type="ECO:0000313" key="3">
    <source>
        <dbReference type="Proteomes" id="UP000230607"/>
    </source>
</evidence>
<dbReference type="GO" id="GO:0016491">
    <property type="term" value="F:oxidoreductase activity"/>
    <property type="evidence" value="ECO:0007669"/>
    <property type="project" value="InterPro"/>
</dbReference>
<organism evidence="2 3">
    <name type="scientific">Candidatus Nitrosotalea okcheonensis</name>
    <dbReference type="NCBI Taxonomy" id="1903276"/>
    <lineage>
        <taxon>Archaea</taxon>
        <taxon>Nitrososphaerota</taxon>
        <taxon>Nitrososphaeria</taxon>
        <taxon>Nitrosotaleales</taxon>
        <taxon>Nitrosotaleaceae</taxon>
        <taxon>Nitrosotalea</taxon>
    </lineage>
</organism>
<feature type="domain" description="FAD/NAD(P)-binding" evidence="1">
    <location>
        <begin position="7"/>
        <end position="141"/>
    </location>
</feature>
<dbReference type="Pfam" id="PF07992">
    <property type="entry name" value="Pyr_redox_2"/>
    <property type="match status" value="1"/>
</dbReference>
<dbReference type="AlphaFoldDB" id="A0A2H1FHC2"/>